<dbReference type="EMBL" id="QXFT01001169">
    <property type="protein sequence ID" value="KAE9326659.1"/>
    <property type="molecule type" value="Genomic_DNA"/>
</dbReference>
<dbReference type="Proteomes" id="UP000435112">
    <property type="component" value="Unassembled WGS sequence"/>
</dbReference>
<reference evidence="2 5" key="1">
    <citation type="submission" date="2018-09" db="EMBL/GenBank/DDBJ databases">
        <title>Genomic investigation of the strawberry pathogen Phytophthora fragariae indicates pathogenicity is determined by transcriptional variation in three key races.</title>
        <authorList>
            <person name="Adams T.M."/>
            <person name="Armitage A.D."/>
            <person name="Sobczyk M.K."/>
            <person name="Bates H.J."/>
            <person name="Dunwell J.M."/>
            <person name="Nellist C.F."/>
            <person name="Harrison R.J."/>
        </authorList>
    </citation>
    <scope>NUCLEOTIDE SEQUENCE [LARGE SCALE GENOMIC DNA]</scope>
    <source>
        <strain evidence="2 5">SCRP324</strain>
        <strain evidence="3 4">SCRP333</strain>
    </source>
</reference>
<feature type="transmembrane region" description="Helical" evidence="1">
    <location>
        <begin position="38"/>
        <end position="60"/>
    </location>
</feature>
<dbReference type="AlphaFoldDB" id="A0A6A3LDL2"/>
<protein>
    <submittedName>
        <fullName evidence="2">Uncharacterized protein</fullName>
    </submittedName>
</protein>
<evidence type="ECO:0000313" key="4">
    <source>
        <dbReference type="Proteomes" id="UP000434957"/>
    </source>
</evidence>
<keyword evidence="4" id="KW-1185">Reference proteome</keyword>
<evidence type="ECO:0000313" key="2">
    <source>
        <dbReference type="EMBL" id="KAE9017502.1"/>
    </source>
</evidence>
<organism evidence="2 5">
    <name type="scientific">Phytophthora rubi</name>
    <dbReference type="NCBI Taxonomy" id="129364"/>
    <lineage>
        <taxon>Eukaryota</taxon>
        <taxon>Sar</taxon>
        <taxon>Stramenopiles</taxon>
        <taxon>Oomycota</taxon>
        <taxon>Peronosporomycetes</taxon>
        <taxon>Peronosporales</taxon>
        <taxon>Peronosporaceae</taxon>
        <taxon>Phytophthora</taxon>
    </lineage>
</organism>
<gene>
    <name evidence="2" type="ORF">PR002_g13372</name>
    <name evidence="3" type="ORF">PR003_g16201</name>
</gene>
<sequence length="93" mass="10275">MADAVEEEELPGWAAEYFRQEELRRKNQPWKSLLHPSVFGACLAIAGRIILGPIAMLLLFTATMSFSFSMFVPTPPTSLCFPARVSSTVLLAT</sequence>
<dbReference type="Proteomes" id="UP000434957">
    <property type="component" value="Unassembled WGS sequence"/>
</dbReference>
<evidence type="ECO:0000256" key="1">
    <source>
        <dbReference type="SAM" id="Phobius"/>
    </source>
</evidence>
<keyword evidence="1" id="KW-0472">Membrane</keyword>
<comment type="caution">
    <text evidence="2">The sequence shown here is derived from an EMBL/GenBank/DDBJ whole genome shotgun (WGS) entry which is preliminary data.</text>
</comment>
<proteinExistence type="predicted"/>
<accession>A0A6A3LDL2</accession>
<evidence type="ECO:0000313" key="3">
    <source>
        <dbReference type="EMBL" id="KAE9326659.1"/>
    </source>
</evidence>
<name>A0A6A3LDL2_9STRA</name>
<keyword evidence="1" id="KW-1133">Transmembrane helix</keyword>
<keyword evidence="1" id="KW-0812">Transmembrane</keyword>
<dbReference type="EMBL" id="QXFU01000880">
    <property type="protein sequence ID" value="KAE9017502.1"/>
    <property type="molecule type" value="Genomic_DNA"/>
</dbReference>
<evidence type="ECO:0000313" key="5">
    <source>
        <dbReference type="Proteomes" id="UP000435112"/>
    </source>
</evidence>